<name>W6S157_9CLOT</name>
<protein>
    <recommendedName>
        <fullName evidence="8">Protein translocase subunit SecE</fullName>
    </recommendedName>
</protein>
<evidence type="ECO:0000313" key="9">
    <source>
        <dbReference type="EMBL" id="CDM69604.1"/>
    </source>
</evidence>
<dbReference type="GO" id="GO:0065002">
    <property type="term" value="P:intracellular protein transmembrane transport"/>
    <property type="evidence" value="ECO:0007669"/>
    <property type="project" value="UniProtKB-UniRule"/>
</dbReference>
<comment type="subcellular location">
    <subcellularLocation>
        <location evidence="8">Cell membrane</location>
        <topology evidence="8">Single-pass membrane protein</topology>
    </subcellularLocation>
    <subcellularLocation>
        <location evidence="1">Membrane</location>
    </subcellularLocation>
</comment>
<comment type="function">
    <text evidence="8">Essential subunit of the Sec protein translocation channel SecYEG. Clamps together the 2 halves of SecY. May contact the channel plug during translocation.</text>
</comment>
<keyword evidence="4 8" id="KW-0653">Protein transport</keyword>
<dbReference type="GO" id="GO:0043952">
    <property type="term" value="P:protein transport by the Sec complex"/>
    <property type="evidence" value="ECO:0007669"/>
    <property type="project" value="UniProtKB-UniRule"/>
</dbReference>
<reference evidence="9 10" key="1">
    <citation type="submission" date="2013-11" db="EMBL/GenBank/DDBJ databases">
        <title>Complete genome sequence of Clostridum sp. M2/40.</title>
        <authorList>
            <person name="Wibberg D."/>
            <person name="Puehler A."/>
            <person name="Schlueter A."/>
        </authorList>
    </citation>
    <scope>NUCLEOTIDE SEQUENCE [LARGE SCALE GENOMIC DNA]</scope>
    <source>
        <strain evidence="10">M2/40</strain>
    </source>
</reference>
<dbReference type="Proteomes" id="UP000019426">
    <property type="component" value="Chromosome M2/40_rep1"/>
</dbReference>
<evidence type="ECO:0000256" key="7">
    <source>
        <dbReference type="ARBA" id="ARBA00023136"/>
    </source>
</evidence>
<dbReference type="Gene3D" id="1.20.5.1030">
    <property type="entry name" value="Preprotein translocase secy subunit"/>
    <property type="match status" value="1"/>
</dbReference>
<dbReference type="Pfam" id="PF00584">
    <property type="entry name" value="SecE"/>
    <property type="match status" value="1"/>
</dbReference>
<keyword evidence="7 8" id="KW-0472">Membrane</keyword>
<dbReference type="NCBIfam" id="TIGR00964">
    <property type="entry name" value="secE_bact"/>
    <property type="match status" value="1"/>
</dbReference>
<dbReference type="GO" id="GO:0008320">
    <property type="term" value="F:protein transmembrane transporter activity"/>
    <property type="evidence" value="ECO:0007669"/>
    <property type="project" value="UniProtKB-UniRule"/>
</dbReference>
<evidence type="ECO:0000256" key="4">
    <source>
        <dbReference type="ARBA" id="ARBA00022927"/>
    </source>
</evidence>
<dbReference type="KEGG" id="clt:CM240_2467"/>
<evidence type="ECO:0000313" key="10">
    <source>
        <dbReference type="Proteomes" id="UP000019426"/>
    </source>
</evidence>
<evidence type="ECO:0000256" key="8">
    <source>
        <dbReference type="HAMAP-Rule" id="MF_00422"/>
    </source>
</evidence>
<dbReference type="EMBL" id="HG917868">
    <property type="protein sequence ID" value="CDM69604.1"/>
    <property type="molecule type" value="Genomic_DNA"/>
</dbReference>
<dbReference type="HOGENOM" id="CLU_113663_5_1_9"/>
<keyword evidence="3 8" id="KW-0812">Transmembrane</keyword>
<comment type="subunit">
    <text evidence="8">Component of the Sec protein translocase complex. Heterotrimer consisting of SecY, SecE and SecG subunits. The heterotrimers can form oligomers, although 1 heterotrimer is thought to be able to translocate proteins. Interacts with the ribosome. Interacts with SecDF, and other proteins may be involved. Interacts with SecA.</text>
</comment>
<dbReference type="GO" id="GO:0006605">
    <property type="term" value="P:protein targeting"/>
    <property type="evidence" value="ECO:0007669"/>
    <property type="project" value="UniProtKB-UniRule"/>
</dbReference>
<gene>
    <name evidence="8" type="primary">secE</name>
    <name evidence="9" type="ORF">CM240_2467</name>
</gene>
<evidence type="ECO:0000256" key="2">
    <source>
        <dbReference type="ARBA" id="ARBA00022448"/>
    </source>
</evidence>
<dbReference type="InterPro" id="IPR001901">
    <property type="entry name" value="Translocase_SecE/Sec61-g"/>
</dbReference>
<evidence type="ECO:0000256" key="1">
    <source>
        <dbReference type="ARBA" id="ARBA00004370"/>
    </source>
</evidence>
<dbReference type="STRING" id="1216932.CM240_2467"/>
<dbReference type="RefSeq" id="WP_044039403.1">
    <property type="nucleotide sequence ID" value="NZ_HG917868.1"/>
</dbReference>
<evidence type="ECO:0000256" key="6">
    <source>
        <dbReference type="ARBA" id="ARBA00023010"/>
    </source>
</evidence>
<keyword evidence="10" id="KW-1185">Reference proteome</keyword>
<keyword evidence="5 8" id="KW-1133">Transmembrane helix</keyword>
<evidence type="ECO:0000256" key="3">
    <source>
        <dbReference type="ARBA" id="ARBA00022692"/>
    </source>
</evidence>
<feature type="transmembrane region" description="Helical" evidence="8">
    <location>
        <begin position="45"/>
        <end position="67"/>
    </location>
</feature>
<dbReference type="GO" id="GO:0009306">
    <property type="term" value="P:protein secretion"/>
    <property type="evidence" value="ECO:0007669"/>
    <property type="project" value="UniProtKB-UniRule"/>
</dbReference>
<keyword evidence="2 8" id="KW-0813">Transport</keyword>
<accession>W6S157</accession>
<evidence type="ECO:0000256" key="5">
    <source>
        <dbReference type="ARBA" id="ARBA00022989"/>
    </source>
</evidence>
<dbReference type="GO" id="GO:0005886">
    <property type="term" value="C:plasma membrane"/>
    <property type="evidence" value="ECO:0007669"/>
    <property type="project" value="UniProtKB-SubCell"/>
</dbReference>
<proteinExistence type="inferred from homology"/>
<organism evidence="9 10">
    <name type="scientific">Clostridium bornimense</name>
    <dbReference type="NCBI Taxonomy" id="1216932"/>
    <lineage>
        <taxon>Bacteria</taxon>
        <taxon>Bacillati</taxon>
        <taxon>Bacillota</taxon>
        <taxon>Clostridia</taxon>
        <taxon>Eubacteriales</taxon>
        <taxon>Clostridiaceae</taxon>
        <taxon>Clostridium</taxon>
    </lineage>
</organism>
<comment type="similarity">
    <text evidence="8">Belongs to the SecE/SEC61-gamma family.</text>
</comment>
<keyword evidence="6 8" id="KW-0811">Translocation</keyword>
<dbReference type="InterPro" id="IPR005807">
    <property type="entry name" value="SecE_bac"/>
</dbReference>
<dbReference type="InterPro" id="IPR038379">
    <property type="entry name" value="SecE_sf"/>
</dbReference>
<dbReference type="AlphaFoldDB" id="W6S157"/>
<dbReference type="OrthoDB" id="9799073at2"/>
<sequence>MDVKENKKVKKAKSGHKKSPFRVIKGLVSELKKITWATKEDIQKATLSVVVVCGIFVIAMALLDLGFSNLYQAIFK</sequence>
<dbReference type="HAMAP" id="MF_00422">
    <property type="entry name" value="SecE"/>
    <property type="match status" value="1"/>
</dbReference>
<dbReference type="PATRIC" id="fig|1216932.3.peg.2446"/>
<keyword evidence="8" id="KW-1003">Cell membrane</keyword>